<evidence type="ECO:0000313" key="7">
    <source>
        <dbReference type="Proteomes" id="UP000242715"/>
    </source>
</evidence>
<protein>
    <recommendedName>
        <fullName evidence="8">Protein kinase domain-containing protein</fullName>
    </recommendedName>
</protein>
<dbReference type="PANTHER" id="PTHR24057:SF79">
    <property type="entry name" value="NON-SPECIFIC SERINE_THREONINE PROTEIN KINASE"/>
    <property type="match status" value="1"/>
</dbReference>
<dbReference type="GO" id="GO:0007165">
    <property type="term" value="P:signal transduction"/>
    <property type="evidence" value="ECO:0007669"/>
    <property type="project" value="TreeGrafter"/>
</dbReference>
<keyword evidence="4" id="KW-0418">Kinase</keyword>
<keyword evidence="7" id="KW-1185">Reference proteome</keyword>
<evidence type="ECO:0000256" key="3">
    <source>
        <dbReference type="ARBA" id="ARBA00022741"/>
    </source>
</evidence>
<dbReference type="Gene3D" id="3.30.200.20">
    <property type="entry name" value="Phosphorylase Kinase, domain 1"/>
    <property type="match status" value="1"/>
</dbReference>
<keyword evidence="1" id="KW-0723">Serine/threonine-protein kinase</keyword>
<dbReference type="GO" id="GO:0005524">
    <property type="term" value="F:ATP binding"/>
    <property type="evidence" value="ECO:0007669"/>
    <property type="project" value="UniProtKB-KW"/>
</dbReference>
<dbReference type="GO" id="GO:0005634">
    <property type="term" value="C:nucleus"/>
    <property type="evidence" value="ECO:0007669"/>
    <property type="project" value="TreeGrafter"/>
</dbReference>
<gene>
    <name evidence="6" type="ORF">TSUD_411490</name>
</gene>
<dbReference type="GO" id="GO:0004674">
    <property type="term" value="F:protein serine/threonine kinase activity"/>
    <property type="evidence" value="ECO:0007669"/>
    <property type="project" value="UniProtKB-KW"/>
</dbReference>
<dbReference type="OrthoDB" id="1430578at2759"/>
<dbReference type="InterPro" id="IPR011009">
    <property type="entry name" value="Kinase-like_dom_sf"/>
</dbReference>
<keyword evidence="3" id="KW-0547">Nucleotide-binding</keyword>
<dbReference type="Proteomes" id="UP000242715">
    <property type="component" value="Unassembled WGS sequence"/>
</dbReference>
<name>A0A2Z6P3J0_TRISU</name>
<reference evidence="7" key="1">
    <citation type="journal article" date="2017" name="Front. Plant Sci.">
        <title>Climate Clever Clovers: New Paradigm to Reduce the Environmental Footprint of Ruminants by Breeding Low Methanogenic Forages Utilizing Haplotype Variation.</title>
        <authorList>
            <person name="Kaur P."/>
            <person name="Appels R."/>
            <person name="Bayer P.E."/>
            <person name="Keeble-Gagnere G."/>
            <person name="Wang J."/>
            <person name="Hirakawa H."/>
            <person name="Shirasawa K."/>
            <person name="Vercoe P."/>
            <person name="Stefanova K."/>
            <person name="Durmic Z."/>
            <person name="Nichols P."/>
            <person name="Revell C."/>
            <person name="Isobe S.N."/>
            <person name="Edwards D."/>
            <person name="Erskine W."/>
        </authorList>
    </citation>
    <scope>NUCLEOTIDE SEQUENCE [LARGE SCALE GENOMIC DNA]</scope>
    <source>
        <strain evidence="7">cv. Daliak</strain>
    </source>
</reference>
<proteinExistence type="predicted"/>
<dbReference type="InterPro" id="IPR050591">
    <property type="entry name" value="GSK-3"/>
</dbReference>
<accession>A0A2Z6P3J0</accession>
<dbReference type="PANTHER" id="PTHR24057">
    <property type="entry name" value="GLYCOGEN SYNTHASE KINASE-3 ALPHA"/>
    <property type="match status" value="1"/>
</dbReference>
<evidence type="ECO:0008006" key="8">
    <source>
        <dbReference type="Google" id="ProtNLM"/>
    </source>
</evidence>
<evidence type="ECO:0000256" key="5">
    <source>
        <dbReference type="ARBA" id="ARBA00022840"/>
    </source>
</evidence>
<dbReference type="GO" id="GO:0030154">
    <property type="term" value="P:cell differentiation"/>
    <property type="evidence" value="ECO:0007669"/>
    <property type="project" value="TreeGrafter"/>
</dbReference>
<keyword evidence="5" id="KW-0067">ATP-binding</keyword>
<evidence type="ECO:0000256" key="1">
    <source>
        <dbReference type="ARBA" id="ARBA00022527"/>
    </source>
</evidence>
<evidence type="ECO:0000256" key="2">
    <source>
        <dbReference type="ARBA" id="ARBA00022679"/>
    </source>
</evidence>
<sequence length="190" mass="20949">MGCFSKYSSLIASGGVGHVSGFIDKNASSVGVKKLAEKMNDMKIRDDKKMEAATLVDGNETETRHTISHMAEHVVGHESFGLVFQAKCFEMGEIVAVKKVLQDKRYKNRELQTMRFLGQRVCTDPTIIDAFCSESGFFTPSKTMSGAIDLDSDGLSDDTDAVKRNLSKAFDGVAKLKDNIPLKKMKIEKE</sequence>
<keyword evidence="2" id="KW-0808">Transferase</keyword>
<evidence type="ECO:0000256" key="4">
    <source>
        <dbReference type="ARBA" id="ARBA00022777"/>
    </source>
</evidence>
<dbReference type="SUPFAM" id="SSF56112">
    <property type="entry name" value="Protein kinase-like (PK-like)"/>
    <property type="match status" value="1"/>
</dbReference>
<dbReference type="AlphaFoldDB" id="A0A2Z6P3J0"/>
<dbReference type="GO" id="GO:0005737">
    <property type="term" value="C:cytoplasm"/>
    <property type="evidence" value="ECO:0007669"/>
    <property type="project" value="TreeGrafter"/>
</dbReference>
<dbReference type="EMBL" id="DF974931">
    <property type="protein sequence ID" value="GAU50978.1"/>
    <property type="molecule type" value="Genomic_DNA"/>
</dbReference>
<organism evidence="6 7">
    <name type="scientific">Trifolium subterraneum</name>
    <name type="common">Subterranean clover</name>
    <dbReference type="NCBI Taxonomy" id="3900"/>
    <lineage>
        <taxon>Eukaryota</taxon>
        <taxon>Viridiplantae</taxon>
        <taxon>Streptophyta</taxon>
        <taxon>Embryophyta</taxon>
        <taxon>Tracheophyta</taxon>
        <taxon>Spermatophyta</taxon>
        <taxon>Magnoliopsida</taxon>
        <taxon>eudicotyledons</taxon>
        <taxon>Gunneridae</taxon>
        <taxon>Pentapetalae</taxon>
        <taxon>rosids</taxon>
        <taxon>fabids</taxon>
        <taxon>Fabales</taxon>
        <taxon>Fabaceae</taxon>
        <taxon>Papilionoideae</taxon>
        <taxon>50 kb inversion clade</taxon>
        <taxon>NPAAA clade</taxon>
        <taxon>Hologalegina</taxon>
        <taxon>IRL clade</taxon>
        <taxon>Trifolieae</taxon>
        <taxon>Trifolium</taxon>
    </lineage>
</organism>
<evidence type="ECO:0000313" key="6">
    <source>
        <dbReference type="EMBL" id="GAU50978.1"/>
    </source>
</evidence>